<dbReference type="InterPro" id="IPR029150">
    <property type="entry name" value="dCache_3"/>
</dbReference>
<organism evidence="2 3">
    <name type="scientific">Sulfurospirillum tamanense</name>
    <dbReference type="NCBI Taxonomy" id="2813362"/>
    <lineage>
        <taxon>Bacteria</taxon>
        <taxon>Pseudomonadati</taxon>
        <taxon>Campylobacterota</taxon>
        <taxon>Epsilonproteobacteria</taxon>
        <taxon>Campylobacterales</taxon>
        <taxon>Sulfurospirillaceae</taxon>
        <taxon>Sulfurospirillum</taxon>
    </lineage>
</organism>
<dbReference type="InterPro" id="IPR029151">
    <property type="entry name" value="Sensor-like_sf"/>
</dbReference>
<reference evidence="2" key="1">
    <citation type="submission" date="2021-02" db="EMBL/GenBank/DDBJ databases">
        <title>Sulfurospirillum tamanensis sp. nov.</title>
        <authorList>
            <person name="Frolova A."/>
            <person name="Merkel A."/>
            <person name="Slobodkin A."/>
        </authorList>
    </citation>
    <scope>NUCLEOTIDE SEQUENCE</scope>
    <source>
        <strain evidence="2">T05b</strain>
    </source>
</reference>
<dbReference type="Pfam" id="PF14827">
    <property type="entry name" value="dCache_3"/>
    <property type="match status" value="1"/>
</dbReference>
<protein>
    <recommendedName>
        <fullName evidence="1">Double Cache domain-containing protein</fullName>
    </recommendedName>
</protein>
<sequence length="284" mass="31951">MHTINQSIQQESLEKQVESALWHAQEAIDSQKREALAFSLFLSRSPSIKEAYARHDREAVQRALEAYFDEAAMAGNYHAMEVQFHTQTLHAWVRSWDKDSYGMPLSEFRKGLVHVKESLKPHVSIELGKRLNIKAIAPILLEGKFAGSVEVIVGFDTLSEQLMEKGIELMVLLDKAYLEIAEWESSKHRIGDFVLISDTCPCEVTLEEFAHARAFSQGFLEDKQRVYGFLPLFNVDATPLGFFGVALNKYELNKGNFALVRSSGAGVLPVAPLLEQSLPEVKIQ</sequence>
<name>A0ABS2WRC2_9BACT</name>
<accession>A0ABS2WRC2</accession>
<dbReference type="SUPFAM" id="SSF103190">
    <property type="entry name" value="Sensory domain-like"/>
    <property type="match status" value="1"/>
</dbReference>
<evidence type="ECO:0000313" key="2">
    <source>
        <dbReference type="EMBL" id="MBN2963774.1"/>
    </source>
</evidence>
<evidence type="ECO:0000313" key="3">
    <source>
        <dbReference type="Proteomes" id="UP000703590"/>
    </source>
</evidence>
<keyword evidence="3" id="KW-1185">Reference proteome</keyword>
<feature type="domain" description="Double Cache" evidence="1">
    <location>
        <begin position="10"/>
        <end position="177"/>
    </location>
</feature>
<gene>
    <name evidence="2" type="ORF">JWV37_03185</name>
</gene>
<comment type="caution">
    <text evidence="2">The sequence shown here is derived from an EMBL/GenBank/DDBJ whole genome shotgun (WGS) entry which is preliminary data.</text>
</comment>
<reference evidence="2" key="2">
    <citation type="submission" date="2021-02" db="EMBL/GenBank/DDBJ databases">
        <authorList>
            <person name="Merkel A.Y."/>
        </authorList>
    </citation>
    <scope>NUCLEOTIDE SEQUENCE</scope>
    <source>
        <strain evidence="2">T05b</strain>
    </source>
</reference>
<dbReference type="RefSeq" id="WP_205458213.1">
    <property type="nucleotide sequence ID" value="NZ_JAFHKK010000004.1"/>
</dbReference>
<proteinExistence type="predicted"/>
<evidence type="ECO:0000259" key="1">
    <source>
        <dbReference type="Pfam" id="PF14827"/>
    </source>
</evidence>
<dbReference type="Proteomes" id="UP000703590">
    <property type="component" value="Unassembled WGS sequence"/>
</dbReference>
<dbReference type="EMBL" id="JAFHKK010000004">
    <property type="protein sequence ID" value="MBN2963774.1"/>
    <property type="molecule type" value="Genomic_DNA"/>
</dbReference>